<organism evidence="1 2">
    <name type="scientific">Sphagnum jensenii</name>
    <dbReference type="NCBI Taxonomy" id="128206"/>
    <lineage>
        <taxon>Eukaryota</taxon>
        <taxon>Viridiplantae</taxon>
        <taxon>Streptophyta</taxon>
        <taxon>Embryophyta</taxon>
        <taxon>Bryophyta</taxon>
        <taxon>Sphagnophytina</taxon>
        <taxon>Sphagnopsida</taxon>
        <taxon>Sphagnales</taxon>
        <taxon>Sphagnaceae</taxon>
        <taxon>Sphagnum</taxon>
    </lineage>
</organism>
<name>A0ABP0XA26_9BRYO</name>
<reference evidence="1" key="1">
    <citation type="submission" date="2024-02" db="EMBL/GenBank/DDBJ databases">
        <authorList>
            <consortium name="ELIXIR-Norway"/>
            <consortium name="Elixir Norway"/>
        </authorList>
    </citation>
    <scope>NUCLEOTIDE SEQUENCE</scope>
</reference>
<evidence type="ECO:0000313" key="2">
    <source>
        <dbReference type="Proteomes" id="UP001497444"/>
    </source>
</evidence>
<protein>
    <submittedName>
        <fullName evidence="1">Uncharacterized protein</fullName>
    </submittedName>
</protein>
<keyword evidence="2" id="KW-1185">Reference proteome</keyword>
<evidence type="ECO:0000313" key="1">
    <source>
        <dbReference type="EMBL" id="CAK9274678.1"/>
    </source>
</evidence>
<accession>A0ABP0XA26</accession>
<dbReference type="Proteomes" id="UP001497444">
    <property type="component" value="Chromosome 6"/>
</dbReference>
<gene>
    <name evidence="1" type="ORF">CSSPJE1EN1_LOCUS20156</name>
</gene>
<dbReference type="EMBL" id="OZ020101">
    <property type="protein sequence ID" value="CAK9274678.1"/>
    <property type="molecule type" value="Genomic_DNA"/>
</dbReference>
<sequence>MMIPGVSSRTLTLHKLQEADLDLNNHCNKGSRGSTQFIQVTGDMVYEPSPNSVVPHMLRGGSDQTDRQGIFSRMWTYEGMVHTIGERSLKGHLRTEGKI</sequence>
<proteinExistence type="predicted"/>